<feature type="transmembrane region" description="Helical" evidence="7">
    <location>
        <begin position="94"/>
        <end position="118"/>
    </location>
</feature>
<proteinExistence type="inferred from homology"/>
<keyword evidence="6" id="KW-0653">Protein transport</keyword>
<organism evidence="9">
    <name type="scientific">Desulfofervidus auxilii</name>
    <dbReference type="NCBI Taxonomy" id="1621989"/>
    <lineage>
        <taxon>Bacteria</taxon>
        <taxon>Pseudomonadati</taxon>
        <taxon>Thermodesulfobacteriota</taxon>
        <taxon>Candidatus Desulfofervidia</taxon>
        <taxon>Candidatus Desulfofervidales</taxon>
        <taxon>Candidatus Desulfofervidaceae</taxon>
        <taxon>Candidatus Desulfofervidus</taxon>
    </lineage>
</organism>
<reference evidence="9" key="1">
    <citation type="journal article" date="2020" name="mSystems">
        <title>Genome- and Community-Level Interaction Insights into Carbon Utilization and Element Cycling Functions of Hydrothermarchaeota in Hydrothermal Sediment.</title>
        <authorList>
            <person name="Zhou Z."/>
            <person name="Liu Y."/>
            <person name="Xu W."/>
            <person name="Pan J."/>
            <person name="Luo Z.H."/>
            <person name="Li M."/>
        </authorList>
    </citation>
    <scope>NUCLEOTIDE SEQUENCE [LARGE SCALE GENOMIC DNA]</scope>
    <source>
        <strain evidence="9">HyVt-113</strain>
    </source>
</reference>
<keyword evidence="3 7" id="KW-0812">Transmembrane</keyword>
<comment type="similarity">
    <text evidence="6">Belongs to the exbB/tolQ family.</text>
</comment>
<comment type="caution">
    <text evidence="9">The sequence shown here is derived from an EMBL/GenBank/DDBJ whole genome shotgun (WGS) entry which is preliminary data.</text>
</comment>
<feature type="transmembrane region" description="Helical" evidence="7">
    <location>
        <begin position="56"/>
        <end position="82"/>
    </location>
</feature>
<dbReference type="EMBL" id="DQWQ01000077">
    <property type="protein sequence ID" value="HDD35501.1"/>
    <property type="molecule type" value="Genomic_DNA"/>
</dbReference>
<sequence length="164" mass="18161">MRGTLAFVGTILFFLILFFTGFLGYYCLEYKWGLFSLALKTLIGLFVLLYQKIGIVIVGLIPLTGYVVFMSFLVVLEFLGLFCFEKSPENKMDFVIKMGPMLGVLGTMISLSQAMSHIDMSHGVQAAINQMSSLVGQALNSSVWGVLVAMAAYVINFLTKGRER</sequence>
<feature type="transmembrane region" description="Helical" evidence="7">
    <location>
        <begin position="32"/>
        <end position="50"/>
    </location>
</feature>
<comment type="subcellular location">
    <subcellularLocation>
        <location evidence="1">Cell membrane</location>
        <topology evidence="1">Multi-pass membrane protein</topology>
    </subcellularLocation>
    <subcellularLocation>
        <location evidence="6">Membrane</location>
        <topology evidence="6">Multi-pass membrane protein</topology>
    </subcellularLocation>
</comment>
<gene>
    <name evidence="9" type="ORF">ENF30_01735</name>
</gene>
<dbReference type="InterPro" id="IPR002898">
    <property type="entry name" value="MotA_ExbB_proton_chnl"/>
</dbReference>
<evidence type="ECO:0000259" key="8">
    <source>
        <dbReference type="Pfam" id="PF01618"/>
    </source>
</evidence>
<dbReference type="Pfam" id="PF01618">
    <property type="entry name" value="MotA_ExbB"/>
    <property type="match status" value="1"/>
</dbReference>
<dbReference type="GO" id="GO:0005886">
    <property type="term" value="C:plasma membrane"/>
    <property type="evidence" value="ECO:0007669"/>
    <property type="project" value="UniProtKB-SubCell"/>
</dbReference>
<dbReference type="AlphaFoldDB" id="A0A7V0IAA9"/>
<evidence type="ECO:0000256" key="4">
    <source>
        <dbReference type="ARBA" id="ARBA00022989"/>
    </source>
</evidence>
<dbReference type="GO" id="GO:0015031">
    <property type="term" value="P:protein transport"/>
    <property type="evidence" value="ECO:0007669"/>
    <property type="project" value="UniProtKB-KW"/>
</dbReference>
<keyword evidence="6" id="KW-0813">Transport</keyword>
<evidence type="ECO:0000256" key="3">
    <source>
        <dbReference type="ARBA" id="ARBA00022692"/>
    </source>
</evidence>
<protein>
    <recommendedName>
        <fullName evidence="8">MotA/TolQ/ExbB proton channel domain-containing protein</fullName>
    </recommendedName>
</protein>
<accession>A0A7V0IAA9</accession>
<dbReference type="Proteomes" id="UP000885706">
    <property type="component" value="Unassembled WGS sequence"/>
</dbReference>
<keyword evidence="5 7" id="KW-0472">Membrane</keyword>
<evidence type="ECO:0000256" key="1">
    <source>
        <dbReference type="ARBA" id="ARBA00004651"/>
    </source>
</evidence>
<feature type="transmembrane region" description="Helical" evidence="7">
    <location>
        <begin position="6"/>
        <end position="25"/>
    </location>
</feature>
<evidence type="ECO:0000256" key="5">
    <source>
        <dbReference type="ARBA" id="ARBA00023136"/>
    </source>
</evidence>
<keyword evidence="2" id="KW-1003">Cell membrane</keyword>
<evidence type="ECO:0000256" key="7">
    <source>
        <dbReference type="SAM" id="Phobius"/>
    </source>
</evidence>
<evidence type="ECO:0000256" key="2">
    <source>
        <dbReference type="ARBA" id="ARBA00022475"/>
    </source>
</evidence>
<feature type="transmembrane region" description="Helical" evidence="7">
    <location>
        <begin position="138"/>
        <end position="158"/>
    </location>
</feature>
<feature type="domain" description="MotA/TolQ/ExbB proton channel" evidence="8">
    <location>
        <begin position="93"/>
        <end position="156"/>
    </location>
</feature>
<evidence type="ECO:0000256" key="6">
    <source>
        <dbReference type="RuleBase" id="RU004057"/>
    </source>
</evidence>
<name>A0A7V0IAA9_DESA2</name>
<evidence type="ECO:0000313" key="9">
    <source>
        <dbReference type="EMBL" id="HDD35501.1"/>
    </source>
</evidence>
<keyword evidence="4 7" id="KW-1133">Transmembrane helix</keyword>